<dbReference type="EMBL" id="CM037014">
    <property type="protein sequence ID" value="KAH7686122.1"/>
    <property type="molecule type" value="Genomic_DNA"/>
</dbReference>
<organism evidence="1 2">
    <name type="scientific">Dioscorea alata</name>
    <name type="common">Purple yam</name>
    <dbReference type="NCBI Taxonomy" id="55571"/>
    <lineage>
        <taxon>Eukaryota</taxon>
        <taxon>Viridiplantae</taxon>
        <taxon>Streptophyta</taxon>
        <taxon>Embryophyta</taxon>
        <taxon>Tracheophyta</taxon>
        <taxon>Spermatophyta</taxon>
        <taxon>Magnoliopsida</taxon>
        <taxon>Liliopsida</taxon>
        <taxon>Dioscoreales</taxon>
        <taxon>Dioscoreaceae</taxon>
        <taxon>Dioscorea</taxon>
    </lineage>
</organism>
<name>A0ACB7WDZ9_DIOAL</name>
<dbReference type="Proteomes" id="UP000827976">
    <property type="component" value="Chromosome 4"/>
</dbReference>
<proteinExistence type="predicted"/>
<evidence type="ECO:0000313" key="1">
    <source>
        <dbReference type="EMBL" id="KAH7686122.1"/>
    </source>
</evidence>
<comment type="caution">
    <text evidence="1">The sequence shown here is derived from an EMBL/GenBank/DDBJ whole genome shotgun (WGS) entry which is preliminary data.</text>
</comment>
<protein>
    <submittedName>
        <fullName evidence="1">DnaJ domain-containing protein</fullName>
    </submittedName>
</protein>
<sequence length="193" mass="22297">MGFSFMEQKQQQQQQSNYYSVLGVHPNASPSELRSAYKKLAMKWHPDKLGRTEETCIVAEANRRFQLIQEAYQVLSDEKKRMLYDSGLYNNSFEDEEDTEGFTDFLQEMMILMTQVRSEGKQYSLGELQGMLGDMAKSFENWDSFSSDWFCSDAPTSTKRSHCDSETQKSRRRSATSMHLSSGMGLFGSMRFQ</sequence>
<evidence type="ECO:0000313" key="2">
    <source>
        <dbReference type="Proteomes" id="UP000827976"/>
    </source>
</evidence>
<keyword evidence="2" id="KW-1185">Reference proteome</keyword>
<reference evidence="2" key="1">
    <citation type="journal article" date="2022" name="Nat. Commun.">
        <title>Chromosome evolution and the genetic basis of agronomically important traits in greater yam.</title>
        <authorList>
            <person name="Bredeson J.V."/>
            <person name="Lyons J.B."/>
            <person name="Oniyinde I.O."/>
            <person name="Okereke N.R."/>
            <person name="Kolade O."/>
            <person name="Nnabue I."/>
            <person name="Nwadili C.O."/>
            <person name="Hribova E."/>
            <person name="Parker M."/>
            <person name="Nwogha J."/>
            <person name="Shu S."/>
            <person name="Carlson J."/>
            <person name="Kariba R."/>
            <person name="Muthemba S."/>
            <person name="Knop K."/>
            <person name="Barton G.J."/>
            <person name="Sherwood A.V."/>
            <person name="Lopez-Montes A."/>
            <person name="Asiedu R."/>
            <person name="Jamnadass R."/>
            <person name="Muchugi A."/>
            <person name="Goodstein D."/>
            <person name="Egesi C.N."/>
            <person name="Featherston J."/>
            <person name="Asfaw A."/>
            <person name="Simpson G.G."/>
            <person name="Dolezel J."/>
            <person name="Hendre P.S."/>
            <person name="Van Deynze A."/>
            <person name="Kumar P.L."/>
            <person name="Obidiegwu J.E."/>
            <person name="Bhattacharjee R."/>
            <person name="Rokhsar D.S."/>
        </authorList>
    </citation>
    <scope>NUCLEOTIDE SEQUENCE [LARGE SCALE GENOMIC DNA]</scope>
    <source>
        <strain evidence="2">cv. TDa95/00328</strain>
    </source>
</reference>
<gene>
    <name evidence="1" type="ORF">IHE45_04G083600</name>
</gene>
<accession>A0ACB7WDZ9</accession>